<proteinExistence type="predicted"/>
<protein>
    <recommendedName>
        <fullName evidence="1">Cytosolic fatty-acid binding proteins domain-containing protein</fullName>
    </recommendedName>
</protein>
<sequence length="115" mass="13400">MALELAPGVWNFDKSENFDEYMKALDVGFAKRVLGNQARPRQEISIVDDVWTSLPAPLYPRWKSNLRLENHLMKVLLMAGKSRQLALLMVQSCYRTRKEPLIRYLFEISQKTNLS</sequence>
<dbReference type="Gene3D" id="2.40.128.20">
    <property type="match status" value="1"/>
</dbReference>
<dbReference type="SUPFAM" id="SSF50814">
    <property type="entry name" value="Lipocalins"/>
    <property type="match status" value="1"/>
</dbReference>
<accession>A0A0B6YU47</accession>
<gene>
    <name evidence="2" type="primary">ORF35921</name>
</gene>
<evidence type="ECO:0000313" key="2">
    <source>
        <dbReference type="EMBL" id="CEK59321.1"/>
    </source>
</evidence>
<dbReference type="EMBL" id="HACG01012456">
    <property type="protein sequence ID" value="CEK59321.1"/>
    <property type="molecule type" value="Transcribed_RNA"/>
</dbReference>
<dbReference type="InterPro" id="IPR000463">
    <property type="entry name" value="Fatty_acid-bd"/>
</dbReference>
<evidence type="ECO:0000259" key="1">
    <source>
        <dbReference type="PROSITE" id="PS00214"/>
    </source>
</evidence>
<dbReference type="GO" id="GO:0008289">
    <property type="term" value="F:lipid binding"/>
    <property type="evidence" value="ECO:0007669"/>
    <property type="project" value="UniProtKB-KW"/>
</dbReference>
<name>A0A0B6YU47_9EUPU</name>
<dbReference type="PROSITE" id="PS00214">
    <property type="entry name" value="FABP"/>
    <property type="match status" value="1"/>
</dbReference>
<dbReference type="AlphaFoldDB" id="A0A0B6YU47"/>
<dbReference type="InterPro" id="IPR012674">
    <property type="entry name" value="Calycin"/>
</dbReference>
<dbReference type="CDD" id="cd00742">
    <property type="entry name" value="FABP"/>
    <property type="match status" value="1"/>
</dbReference>
<organism evidence="2">
    <name type="scientific">Arion vulgaris</name>
    <dbReference type="NCBI Taxonomy" id="1028688"/>
    <lineage>
        <taxon>Eukaryota</taxon>
        <taxon>Metazoa</taxon>
        <taxon>Spiralia</taxon>
        <taxon>Lophotrochozoa</taxon>
        <taxon>Mollusca</taxon>
        <taxon>Gastropoda</taxon>
        <taxon>Heterobranchia</taxon>
        <taxon>Euthyneura</taxon>
        <taxon>Panpulmonata</taxon>
        <taxon>Eupulmonata</taxon>
        <taxon>Stylommatophora</taxon>
        <taxon>Helicina</taxon>
        <taxon>Arionoidea</taxon>
        <taxon>Arionidae</taxon>
        <taxon>Arion</taxon>
    </lineage>
</organism>
<feature type="domain" description="Cytosolic fatty-acid binding proteins" evidence="1">
    <location>
        <begin position="8"/>
        <end position="25"/>
    </location>
</feature>
<reference evidence="2" key="1">
    <citation type="submission" date="2014-12" db="EMBL/GenBank/DDBJ databases">
        <title>Insight into the proteome of Arion vulgaris.</title>
        <authorList>
            <person name="Aradska J."/>
            <person name="Bulat T."/>
            <person name="Smidak R."/>
            <person name="Sarate P."/>
            <person name="Gangsoo J."/>
            <person name="Sialana F."/>
            <person name="Bilban M."/>
            <person name="Lubec G."/>
        </authorList>
    </citation>
    <scope>NUCLEOTIDE SEQUENCE</scope>
    <source>
        <tissue evidence="2">Skin</tissue>
    </source>
</reference>